<sequence length="123" mass="12662">MGEELVEQLKFSLSNNASVQASDDQECSSNTVWGGGRSSEVAAWLPDLAGPSFLGDQPLFPGGPAPSSRAALCGGRRRGGRRGEVAVRRPARLGGGVKARRGGGVDGGDGRHGQGGGQWQCRC</sequence>
<dbReference type="Proteomes" id="UP000026962">
    <property type="component" value="Chromosome 8"/>
</dbReference>
<name>A0A0E0LU41_ORYPU</name>
<reference evidence="2" key="2">
    <citation type="submission" date="2018-05" db="EMBL/GenBank/DDBJ databases">
        <title>OpunRS2 (Oryza punctata Reference Sequence Version 2).</title>
        <authorList>
            <person name="Zhang J."/>
            <person name="Kudrna D."/>
            <person name="Lee S."/>
            <person name="Talag J."/>
            <person name="Welchert J."/>
            <person name="Wing R.A."/>
        </authorList>
    </citation>
    <scope>NUCLEOTIDE SEQUENCE [LARGE SCALE GENOMIC DNA]</scope>
</reference>
<dbReference type="HOGENOM" id="CLU_2268170_0_0_1"/>
<accession>A0A0E0LU41</accession>
<dbReference type="Gramene" id="OPUNC08G10880.1">
    <property type="protein sequence ID" value="OPUNC08G10880.1"/>
    <property type="gene ID" value="OPUNC08G10880"/>
</dbReference>
<evidence type="ECO:0000313" key="3">
    <source>
        <dbReference type="Proteomes" id="UP000026962"/>
    </source>
</evidence>
<keyword evidence="3" id="KW-1185">Reference proteome</keyword>
<feature type="region of interest" description="Disordered" evidence="1">
    <location>
        <begin position="55"/>
        <end position="123"/>
    </location>
</feature>
<feature type="compositionally biased region" description="Gly residues" evidence="1">
    <location>
        <begin position="93"/>
        <end position="123"/>
    </location>
</feature>
<dbReference type="EnsemblPlants" id="OPUNC08G10880.1">
    <property type="protein sequence ID" value="OPUNC08G10880.1"/>
    <property type="gene ID" value="OPUNC08G10880"/>
</dbReference>
<reference evidence="2" key="1">
    <citation type="submission" date="2015-04" db="UniProtKB">
        <authorList>
            <consortium name="EnsemblPlants"/>
        </authorList>
    </citation>
    <scope>IDENTIFICATION</scope>
</reference>
<dbReference type="AlphaFoldDB" id="A0A0E0LU41"/>
<protein>
    <submittedName>
        <fullName evidence="2">Uncharacterized protein</fullName>
    </submittedName>
</protein>
<evidence type="ECO:0000256" key="1">
    <source>
        <dbReference type="SAM" id="MobiDB-lite"/>
    </source>
</evidence>
<organism evidence="2">
    <name type="scientific">Oryza punctata</name>
    <name type="common">Red rice</name>
    <dbReference type="NCBI Taxonomy" id="4537"/>
    <lineage>
        <taxon>Eukaryota</taxon>
        <taxon>Viridiplantae</taxon>
        <taxon>Streptophyta</taxon>
        <taxon>Embryophyta</taxon>
        <taxon>Tracheophyta</taxon>
        <taxon>Spermatophyta</taxon>
        <taxon>Magnoliopsida</taxon>
        <taxon>Liliopsida</taxon>
        <taxon>Poales</taxon>
        <taxon>Poaceae</taxon>
        <taxon>BOP clade</taxon>
        <taxon>Oryzoideae</taxon>
        <taxon>Oryzeae</taxon>
        <taxon>Oryzinae</taxon>
        <taxon>Oryza</taxon>
    </lineage>
</organism>
<evidence type="ECO:0000313" key="2">
    <source>
        <dbReference type="EnsemblPlants" id="OPUNC08G10880.1"/>
    </source>
</evidence>
<proteinExistence type="predicted"/>